<evidence type="ECO:0000256" key="3">
    <source>
        <dbReference type="ARBA" id="ARBA00023002"/>
    </source>
</evidence>
<dbReference type="GO" id="GO:0048038">
    <property type="term" value="F:quinone binding"/>
    <property type="evidence" value="ECO:0007669"/>
    <property type="project" value="TreeGrafter"/>
</dbReference>
<dbReference type="CDD" id="cd05233">
    <property type="entry name" value="SDR_c"/>
    <property type="match status" value="1"/>
</dbReference>
<dbReference type="PROSITE" id="PS00061">
    <property type="entry name" value="ADH_SHORT"/>
    <property type="match status" value="1"/>
</dbReference>
<keyword evidence="3" id="KW-0560">Oxidoreductase</keyword>
<evidence type="ECO:0008006" key="7">
    <source>
        <dbReference type="Google" id="ProtNLM"/>
    </source>
</evidence>
<protein>
    <recommendedName>
        <fullName evidence="7">Ketoreductase (KR) domain-containing protein</fullName>
    </recommendedName>
</protein>
<gene>
    <name evidence="5" type="ORF">EYC84_002438</name>
</gene>
<dbReference type="VEuPathDB" id="FungiDB:MFRU_005g02470"/>
<dbReference type="PANTHER" id="PTHR42760:SF111">
    <property type="entry name" value="3-OXOACYL-(ACYL-CARRIER-PROTEIN) REDUCTASE (AFU_ORTHOLOGUE AFUA_1G10100)"/>
    <property type="match status" value="1"/>
</dbReference>
<keyword evidence="6" id="KW-1185">Reference proteome</keyword>
<dbReference type="InterPro" id="IPR036291">
    <property type="entry name" value="NAD(P)-bd_dom_sf"/>
</dbReference>
<dbReference type="InterPro" id="IPR002347">
    <property type="entry name" value="SDR_fam"/>
</dbReference>
<dbReference type="PRINTS" id="PR00081">
    <property type="entry name" value="GDHRDH"/>
</dbReference>
<dbReference type="GO" id="GO:0016616">
    <property type="term" value="F:oxidoreductase activity, acting on the CH-OH group of donors, NAD or NADP as acceptor"/>
    <property type="evidence" value="ECO:0007669"/>
    <property type="project" value="TreeGrafter"/>
</dbReference>
<dbReference type="Proteomes" id="UP000322873">
    <property type="component" value="Unassembled WGS sequence"/>
</dbReference>
<dbReference type="PANTHER" id="PTHR42760">
    <property type="entry name" value="SHORT-CHAIN DEHYDROGENASES/REDUCTASES FAMILY MEMBER"/>
    <property type="match status" value="1"/>
</dbReference>
<dbReference type="GO" id="GO:0006633">
    <property type="term" value="P:fatty acid biosynthetic process"/>
    <property type="evidence" value="ECO:0007669"/>
    <property type="project" value="TreeGrafter"/>
</dbReference>
<dbReference type="Pfam" id="PF00106">
    <property type="entry name" value="adh_short"/>
    <property type="match status" value="1"/>
</dbReference>
<organism evidence="5 6">
    <name type="scientific">Monilinia fructicola</name>
    <name type="common">Brown rot fungus</name>
    <name type="synonym">Ciboria fructicola</name>
    <dbReference type="NCBI Taxonomy" id="38448"/>
    <lineage>
        <taxon>Eukaryota</taxon>
        <taxon>Fungi</taxon>
        <taxon>Dikarya</taxon>
        <taxon>Ascomycota</taxon>
        <taxon>Pezizomycotina</taxon>
        <taxon>Leotiomycetes</taxon>
        <taxon>Helotiales</taxon>
        <taxon>Sclerotiniaceae</taxon>
        <taxon>Monilinia</taxon>
    </lineage>
</organism>
<evidence type="ECO:0000313" key="5">
    <source>
        <dbReference type="EMBL" id="KAA8570106.1"/>
    </source>
</evidence>
<evidence type="ECO:0000256" key="1">
    <source>
        <dbReference type="ARBA" id="ARBA00006484"/>
    </source>
</evidence>
<accession>A0A5M9JQM0</accession>
<comment type="caution">
    <text evidence="5">The sequence shown here is derived from an EMBL/GenBank/DDBJ whole genome shotgun (WGS) entry which is preliminary data.</text>
</comment>
<evidence type="ECO:0000313" key="6">
    <source>
        <dbReference type="Proteomes" id="UP000322873"/>
    </source>
</evidence>
<evidence type="ECO:0000256" key="2">
    <source>
        <dbReference type="ARBA" id="ARBA00022857"/>
    </source>
</evidence>
<keyword evidence="2" id="KW-0521">NADP</keyword>
<dbReference type="PRINTS" id="PR00080">
    <property type="entry name" value="SDRFAMILY"/>
</dbReference>
<comment type="similarity">
    <text evidence="1 4">Belongs to the short-chain dehydrogenases/reductases (SDR) family.</text>
</comment>
<name>A0A5M9JQM0_MONFR</name>
<sequence>MRGIGRRQPLPFPRAIMFSVFSSSEGFGKSAILLNDNSSYYSVVSPIFEQNYWKSQLDSRIYFGATKSLNMESIPKTQLPSRSGTEFRVHEGKLAIVTGSARSIGAGIVRKLASKGCNIIINYVTTASDEAAALLKTELELKHSIKAIAVRADISTTAGCESIITAAKENFTNSKTGRLHIDILVHNAAILHVGPLETVTEKDFHQIYAVNVLGPTLLTAACKNFLPTDRSGRIIMMSSINAKIGTPNTTLYSGTKAAMEAMTRVWARELAERATVNSINPGPVMTDMYLSTTEEAKKGLALWNPLTPLATVRETDSPEVKELGNRLGGRAAYDHEIAGIVAIMCDPDSSWMTGSLVCANGGLSFSM</sequence>
<dbReference type="AlphaFoldDB" id="A0A5M9JQM0"/>
<proteinExistence type="inferred from homology"/>
<dbReference type="EMBL" id="VICG01000007">
    <property type="protein sequence ID" value="KAA8570106.1"/>
    <property type="molecule type" value="Genomic_DNA"/>
</dbReference>
<dbReference type="Gene3D" id="3.40.50.720">
    <property type="entry name" value="NAD(P)-binding Rossmann-like Domain"/>
    <property type="match status" value="1"/>
</dbReference>
<reference evidence="5 6" key="1">
    <citation type="submission" date="2019-06" db="EMBL/GenBank/DDBJ databases">
        <title>Genome Sequence of the Brown Rot Fungal Pathogen Monilinia fructicola.</title>
        <authorList>
            <person name="De Miccolis Angelini R.M."/>
            <person name="Landi L."/>
            <person name="Abate D."/>
            <person name="Pollastro S."/>
            <person name="Romanazzi G."/>
            <person name="Faretra F."/>
        </authorList>
    </citation>
    <scope>NUCLEOTIDE SEQUENCE [LARGE SCALE GENOMIC DNA]</scope>
    <source>
        <strain evidence="5 6">Mfrc123</strain>
    </source>
</reference>
<dbReference type="SUPFAM" id="SSF51735">
    <property type="entry name" value="NAD(P)-binding Rossmann-fold domains"/>
    <property type="match status" value="1"/>
</dbReference>
<dbReference type="InterPro" id="IPR020904">
    <property type="entry name" value="Sc_DH/Rdtase_CS"/>
</dbReference>
<evidence type="ECO:0000256" key="4">
    <source>
        <dbReference type="RuleBase" id="RU000363"/>
    </source>
</evidence>
<dbReference type="FunFam" id="3.40.50.720:FF:000374">
    <property type="entry name" value="3-oxoacyl-(Acyl-carrier-protein) reductase"/>
    <property type="match status" value="1"/>
</dbReference>